<evidence type="ECO:0000313" key="2">
    <source>
        <dbReference type="Proteomes" id="UP000652761"/>
    </source>
</evidence>
<sequence>MNLSVEVKPGVRIEPRMLTWEKAWEITWERDWESWACSASVTCVCIWTRRVSIIWARRVSIVWARRDSKPDIVFAMKPIMSLGEVPRAPTPMLNALVCEAELEAPDNTLLVSILCPKPYTWPFFGAPDAATHTSGSNYGCSSSPAYFSIICWLYDSCNKKLTM</sequence>
<keyword evidence="2" id="KW-1185">Reference proteome</keyword>
<gene>
    <name evidence="1" type="ORF">Taro_053005</name>
</gene>
<reference evidence="1" key="1">
    <citation type="submission" date="2017-07" db="EMBL/GenBank/DDBJ databases">
        <title>Taro Niue Genome Assembly and Annotation.</title>
        <authorList>
            <person name="Atibalentja N."/>
            <person name="Keating K."/>
            <person name="Fields C.J."/>
        </authorList>
    </citation>
    <scope>NUCLEOTIDE SEQUENCE</scope>
    <source>
        <strain evidence="1">Niue_2</strain>
        <tissue evidence="1">Leaf</tissue>
    </source>
</reference>
<comment type="caution">
    <text evidence="1">The sequence shown here is derived from an EMBL/GenBank/DDBJ whole genome shotgun (WGS) entry which is preliminary data.</text>
</comment>
<evidence type="ECO:0000313" key="1">
    <source>
        <dbReference type="EMBL" id="MQM19991.1"/>
    </source>
</evidence>
<dbReference type="EMBL" id="NMUH01009379">
    <property type="protein sequence ID" value="MQM19991.1"/>
    <property type="molecule type" value="Genomic_DNA"/>
</dbReference>
<proteinExistence type="predicted"/>
<dbReference type="Proteomes" id="UP000652761">
    <property type="component" value="Unassembled WGS sequence"/>
</dbReference>
<organism evidence="1 2">
    <name type="scientific">Colocasia esculenta</name>
    <name type="common">Wild taro</name>
    <name type="synonym">Arum esculentum</name>
    <dbReference type="NCBI Taxonomy" id="4460"/>
    <lineage>
        <taxon>Eukaryota</taxon>
        <taxon>Viridiplantae</taxon>
        <taxon>Streptophyta</taxon>
        <taxon>Embryophyta</taxon>
        <taxon>Tracheophyta</taxon>
        <taxon>Spermatophyta</taxon>
        <taxon>Magnoliopsida</taxon>
        <taxon>Liliopsida</taxon>
        <taxon>Araceae</taxon>
        <taxon>Aroideae</taxon>
        <taxon>Colocasieae</taxon>
        <taxon>Colocasia</taxon>
    </lineage>
</organism>
<dbReference type="AlphaFoldDB" id="A0A843XLC3"/>
<protein>
    <submittedName>
        <fullName evidence="1">Uncharacterized protein</fullName>
    </submittedName>
</protein>
<name>A0A843XLC3_COLES</name>
<accession>A0A843XLC3</accession>